<dbReference type="EMBL" id="BIFT01000002">
    <property type="protein sequence ID" value="GCE31632.1"/>
    <property type="molecule type" value="Genomic_DNA"/>
</dbReference>
<comment type="caution">
    <text evidence="3">The sequence shown here is derived from an EMBL/GenBank/DDBJ whole genome shotgun (WGS) entry which is preliminary data.</text>
</comment>
<protein>
    <recommendedName>
        <fullName evidence="5">DUF1772 domain-containing protein</fullName>
    </recommendedName>
</protein>
<feature type="transmembrane region" description="Helical" evidence="2">
    <location>
        <begin position="128"/>
        <end position="149"/>
    </location>
</feature>
<evidence type="ECO:0000256" key="1">
    <source>
        <dbReference type="SAM" id="MobiDB-lite"/>
    </source>
</evidence>
<name>A0A402BJV1_9CHLR</name>
<evidence type="ECO:0000256" key="2">
    <source>
        <dbReference type="SAM" id="Phobius"/>
    </source>
</evidence>
<evidence type="ECO:0000313" key="3">
    <source>
        <dbReference type="EMBL" id="GCE31632.1"/>
    </source>
</evidence>
<proteinExistence type="predicted"/>
<feature type="region of interest" description="Disordered" evidence="1">
    <location>
        <begin position="160"/>
        <end position="185"/>
    </location>
</feature>
<dbReference type="OrthoDB" id="1453741at2"/>
<reference evidence="4" key="1">
    <citation type="submission" date="2018-12" db="EMBL/GenBank/DDBJ databases">
        <title>Tengunoibacter tsumagoiensis gen. nov., sp. nov., Dictyobacter kobayashii sp. nov., D. alpinus sp. nov., and D. joshuensis sp. nov. and description of Dictyobacteraceae fam. nov. within the order Ktedonobacterales isolated from Tengu-no-mugimeshi.</title>
        <authorList>
            <person name="Wang C.M."/>
            <person name="Zheng Y."/>
            <person name="Sakai Y."/>
            <person name="Toyoda A."/>
            <person name="Minakuchi Y."/>
            <person name="Abe K."/>
            <person name="Yokota A."/>
            <person name="Yabe S."/>
        </authorList>
    </citation>
    <scope>NUCLEOTIDE SEQUENCE [LARGE SCALE GENOMIC DNA]</scope>
    <source>
        <strain evidence="4">Uno16</strain>
    </source>
</reference>
<keyword evidence="2" id="KW-1133">Transmembrane helix</keyword>
<dbReference type="Pfam" id="PF08592">
    <property type="entry name" value="Anthrone_oxy"/>
    <property type="match status" value="1"/>
</dbReference>
<dbReference type="PROSITE" id="PS51257">
    <property type="entry name" value="PROKAR_LIPOPROTEIN"/>
    <property type="match status" value="1"/>
</dbReference>
<evidence type="ECO:0008006" key="5">
    <source>
        <dbReference type="Google" id="ProtNLM"/>
    </source>
</evidence>
<organism evidence="3 4">
    <name type="scientific">Dictyobacter alpinus</name>
    <dbReference type="NCBI Taxonomy" id="2014873"/>
    <lineage>
        <taxon>Bacteria</taxon>
        <taxon>Bacillati</taxon>
        <taxon>Chloroflexota</taxon>
        <taxon>Ktedonobacteria</taxon>
        <taxon>Ktedonobacterales</taxon>
        <taxon>Dictyobacteraceae</taxon>
        <taxon>Dictyobacter</taxon>
    </lineage>
</organism>
<dbReference type="AlphaFoldDB" id="A0A402BJV1"/>
<feature type="transmembrane region" description="Helical" evidence="2">
    <location>
        <begin position="78"/>
        <end position="98"/>
    </location>
</feature>
<sequence>MILKTLRLVCIICAALACGLTVTHDLEMPGKQLLSGAEWLTVQHTFYGGFAIVGGLAEVLGLLTAGVLAYFQRRQRMDFLFSLVVALCFAGMLVLFAVGNNPLNQQIAAWTPQTLPANWHEVRDAWDMFHAASSVLASLALLLLLISVLHPTTSQAATVTSASSTKQKQQNSFKATHLSHRLQQE</sequence>
<keyword evidence="4" id="KW-1185">Reference proteome</keyword>
<keyword evidence="2" id="KW-0472">Membrane</keyword>
<accession>A0A402BJV1</accession>
<gene>
    <name evidence="3" type="ORF">KDA_71160</name>
</gene>
<evidence type="ECO:0000313" key="4">
    <source>
        <dbReference type="Proteomes" id="UP000287171"/>
    </source>
</evidence>
<feature type="compositionally biased region" description="Low complexity" evidence="1">
    <location>
        <begin position="160"/>
        <end position="170"/>
    </location>
</feature>
<dbReference type="InterPro" id="IPR013901">
    <property type="entry name" value="Anthrone_oxy"/>
</dbReference>
<dbReference type="RefSeq" id="WP_126631576.1">
    <property type="nucleotide sequence ID" value="NZ_BIFT01000002.1"/>
</dbReference>
<feature type="transmembrane region" description="Helical" evidence="2">
    <location>
        <begin position="47"/>
        <end position="71"/>
    </location>
</feature>
<dbReference type="Proteomes" id="UP000287171">
    <property type="component" value="Unassembled WGS sequence"/>
</dbReference>
<keyword evidence="2" id="KW-0812">Transmembrane</keyword>